<gene>
    <name evidence="2" type="ORF">CDL15_Pgr009234</name>
</gene>
<organism evidence="2 3">
    <name type="scientific">Punica granatum</name>
    <name type="common">Pomegranate</name>
    <dbReference type="NCBI Taxonomy" id="22663"/>
    <lineage>
        <taxon>Eukaryota</taxon>
        <taxon>Viridiplantae</taxon>
        <taxon>Streptophyta</taxon>
        <taxon>Embryophyta</taxon>
        <taxon>Tracheophyta</taxon>
        <taxon>Spermatophyta</taxon>
        <taxon>Magnoliopsida</taxon>
        <taxon>eudicotyledons</taxon>
        <taxon>Gunneridae</taxon>
        <taxon>Pentapetalae</taxon>
        <taxon>rosids</taxon>
        <taxon>malvids</taxon>
        <taxon>Myrtales</taxon>
        <taxon>Lythraceae</taxon>
        <taxon>Punica</taxon>
    </lineage>
</organism>
<name>A0A218WVZ3_PUNGR</name>
<proteinExistence type="predicted"/>
<feature type="compositionally biased region" description="Basic and acidic residues" evidence="1">
    <location>
        <begin position="104"/>
        <end position="115"/>
    </location>
</feature>
<evidence type="ECO:0000313" key="2">
    <source>
        <dbReference type="EMBL" id="OWM76669.1"/>
    </source>
</evidence>
<evidence type="ECO:0000256" key="1">
    <source>
        <dbReference type="SAM" id="MobiDB-lite"/>
    </source>
</evidence>
<protein>
    <submittedName>
        <fullName evidence="2">Uncharacterized protein</fullName>
    </submittedName>
</protein>
<evidence type="ECO:0000313" key="3">
    <source>
        <dbReference type="Proteomes" id="UP000197138"/>
    </source>
</evidence>
<feature type="region of interest" description="Disordered" evidence="1">
    <location>
        <begin position="89"/>
        <end position="115"/>
    </location>
</feature>
<sequence length="128" mass="14196">MACTLRELGARACGWSAREARGRRQERGAGGRARGARGSTRVARVCAATGVLRDKTLMSIDEKLSVVFNLSKIFWLREGKLASCFEKEEEASRAKGDSSWATRGSHDRRGETRKKLGSRLIEHSKFVV</sequence>
<reference evidence="3" key="1">
    <citation type="journal article" date="2017" name="Plant J.">
        <title>The pomegranate (Punica granatum L.) genome and the genomics of punicalagin biosynthesis.</title>
        <authorList>
            <person name="Qin G."/>
            <person name="Xu C."/>
            <person name="Ming R."/>
            <person name="Tang H."/>
            <person name="Guyot R."/>
            <person name="Kramer E.M."/>
            <person name="Hu Y."/>
            <person name="Yi X."/>
            <person name="Qi Y."/>
            <person name="Xu X."/>
            <person name="Gao Z."/>
            <person name="Pan H."/>
            <person name="Jian J."/>
            <person name="Tian Y."/>
            <person name="Yue Z."/>
            <person name="Xu Y."/>
        </authorList>
    </citation>
    <scope>NUCLEOTIDE SEQUENCE [LARGE SCALE GENOMIC DNA]</scope>
    <source>
        <strain evidence="3">cv. Dabenzi</strain>
    </source>
</reference>
<accession>A0A218WVZ3</accession>
<dbReference type="EMBL" id="MTKT01003159">
    <property type="protein sequence ID" value="OWM76669.1"/>
    <property type="molecule type" value="Genomic_DNA"/>
</dbReference>
<dbReference type="Proteomes" id="UP000197138">
    <property type="component" value="Unassembled WGS sequence"/>
</dbReference>
<dbReference type="AlphaFoldDB" id="A0A218WVZ3"/>
<comment type="caution">
    <text evidence="2">The sequence shown here is derived from an EMBL/GenBank/DDBJ whole genome shotgun (WGS) entry which is preliminary data.</text>
</comment>